<dbReference type="PANTHER" id="PTHR35145">
    <property type="entry name" value="CYTOPLASMIC PROTEIN-RELATED"/>
    <property type="match status" value="1"/>
</dbReference>
<dbReference type="InterPro" id="IPR007351">
    <property type="entry name" value="YjbR"/>
</dbReference>
<evidence type="ECO:0000313" key="2">
    <source>
        <dbReference type="Proteomes" id="UP001055149"/>
    </source>
</evidence>
<dbReference type="PANTHER" id="PTHR35145:SF1">
    <property type="entry name" value="CYTOPLASMIC PROTEIN"/>
    <property type="match status" value="1"/>
</dbReference>
<proteinExistence type="predicted"/>
<dbReference type="Proteomes" id="UP001055149">
    <property type="component" value="Unassembled WGS sequence"/>
</dbReference>
<reference evidence="1" key="1">
    <citation type="journal article" date="2022" name="Int. J. Syst. Evol. Microbiol.">
        <title>A novel species of lactic acid bacteria, Ligilactobacillus pabuli sp. nov., isolated from alfalfa silage.</title>
        <authorList>
            <person name="Tohno M."/>
            <person name="Tanizawa Y."/>
            <person name="Sawada H."/>
            <person name="Sakamoto M."/>
            <person name="Ohkuma M."/>
            <person name="Kobayashi H."/>
        </authorList>
    </citation>
    <scope>NUCLEOTIDE SEQUENCE</scope>
    <source>
        <strain evidence="1">AF129</strain>
    </source>
</reference>
<accession>A0ABQ5JLN9</accession>
<dbReference type="Gene3D" id="3.90.1150.30">
    <property type="match status" value="1"/>
</dbReference>
<keyword evidence="2" id="KW-1185">Reference proteome</keyword>
<organism evidence="1 2">
    <name type="scientific">Ligilactobacillus pabuli</name>
    <dbReference type="NCBI Taxonomy" id="2886039"/>
    <lineage>
        <taxon>Bacteria</taxon>
        <taxon>Bacillati</taxon>
        <taxon>Bacillota</taxon>
        <taxon>Bacilli</taxon>
        <taxon>Lactobacillales</taxon>
        <taxon>Lactobacillaceae</taxon>
        <taxon>Ligilactobacillus</taxon>
    </lineage>
</organism>
<gene>
    <name evidence="1" type="ORF">LPAF129_12070</name>
</gene>
<name>A0ABQ5JLN9_9LACO</name>
<protein>
    <recommendedName>
        <fullName evidence="3">MmcQ/YjbR family DNA-binding protein</fullName>
    </recommendedName>
</protein>
<evidence type="ECO:0000313" key="1">
    <source>
        <dbReference type="EMBL" id="GKS81521.1"/>
    </source>
</evidence>
<dbReference type="Pfam" id="PF04237">
    <property type="entry name" value="YjbR"/>
    <property type="match status" value="1"/>
</dbReference>
<sequence length="107" mass="12254">MQQTYQTKPEFLWKKNPTYAVLRHSANQKWYAIVMNVEQAKLGLPGAGQEDILDLKLPPETIANLSEFPEFLPAYHMNKTHWLAVRLAKVERAELAALLAQSYQLTS</sequence>
<evidence type="ECO:0008006" key="3">
    <source>
        <dbReference type="Google" id="ProtNLM"/>
    </source>
</evidence>
<comment type="caution">
    <text evidence="1">The sequence shown here is derived from an EMBL/GenBank/DDBJ whole genome shotgun (WGS) entry which is preliminary data.</text>
</comment>
<dbReference type="SUPFAM" id="SSF142906">
    <property type="entry name" value="YjbR-like"/>
    <property type="match status" value="1"/>
</dbReference>
<dbReference type="InterPro" id="IPR058532">
    <property type="entry name" value="YjbR/MT2646/Rv2570-like"/>
</dbReference>
<dbReference type="InterPro" id="IPR038056">
    <property type="entry name" value="YjbR-like_sf"/>
</dbReference>
<dbReference type="EMBL" id="BQXH01000010">
    <property type="protein sequence ID" value="GKS81521.1"/>
    <property type="molecule type" value="Genomic_DNA"/>
</dbReference>